<dbReference type="Pfam" id="PF13306">
    <property type="entry name" value="LRR_5"/>
    <property type="match status" value="1"/>
</dbReference>
<dbReference type="AlphaFoldDB" id="A0A9D1JRC3"/>
<organism evidence="1 2">
    <name type="scientific">Candidatus Scybalocola faecigallinarum</name>
    <dbReference type="NCBI Taxonomy" id="2840941"/>
    <lineage>
        <taxon>Bacteria</taxon>
        <taxon>Bacillati</taxon>
        <taxon>Bacillota</taxon>
        <taxon>Clostridia</taxon>
        <taxon>Lachnospirales</taxon>
        <taxon>Lachnospiraceae</taxon>
        <taxon>Lachnospiraceae incertae sedis</taxon>
        <taxon>Candidatus Scybalocola (ex Gilroy et al. 2021)</taxon>
    </lineage>
</organism>
<dbReference type="PANTHER" id="PTHR45661:SF3">
    <property type="entry name" value="IG-LIKE DOMAIN-CONTAINING PROTEIN"/>
    <property type="match status" value="1"/>
</dbReference>
<name>A0A9D1JRC3_9FIRM</name>
<sequence length="321" mass="36274">MGAVFKDYKAFIREDMPEIYAVPETIDGEAVTCIGERAFYGCKGLKQVILPKTVTAIGDYAFAECRQLHKFVFPEGAASVGDYAFYNCMALKEIVLGKNISAIGYGAFKNCLELDKITMDIAPGRKNCLNSILQDEFQEVDVTLNYMDDGGNVGDVAHLVFTDYQYEYVPEIEARQFNWETYGSGDSYRISIRDTDIDYEKYDSVFSLAQVEDDENTLLKIVAGRLCWPHKLSDESRERYEAYVKAHMRKILEQIIGGNGPEAGERLFDYLLKRRLLTPEDVDFALDLCSRISRASMTAQLMDYQGAKKPKAGGIRSRFAL</sequence>
<dbReference type="EMBL" id="DVIT01000042">
    <property type="protein sequence ID" value="HIS48043.1"/>
    <property type="molecule type" value="Genomic_DNA"/>
</dbReference>
<dbReference type="Proteomes" id="UP000823927">
    <property type="component" value="Unassembled WGS sequence"/>
</dbReference>
<comment type="caution">
    <text evidence="1">The sequence shown here is derived from an EMBL/GenBank/DDBJ whole genome shotgun (WGS) entry which is preliminary data.</text>
</comment>
<proteinExistence type="predicted"/>
<dbReference type="Gene3D" id="3.80.10.10">
    <property type="entry name" value="Ribonuclease Inhibitor"/>
    <property type="match status" value="1"/>
</dbReference>
<accession>A0A9D1JRC3</accession>
<evidence type="ECO:0000313" key="1">
    <source>
        <dbReference type="EMBL" id="HIS48043.1"/>
    </source>
</evidence>
<dbReference type="InterPro" id="IPR032675">
    <property type="entry name" value="LRR_dom_sf"/>
</dbReference>
<dbReference type="PANTHER" id="PTHR45661">
    <property type="entry name" value="SURFACE ANTIGEN"/>
    <property type="match status" value="1"/>
</dbReference>
<dbReference type="SUPFAM" id="SSF52058">
    <property type="entry name" value="L domain-like"/>
    <property type="match status" value="1"/>
</dbReference>
<evidence type="ECO:0000313" key="2">
    <source>
        <dbReference type="Proteomes" id="UP000823927"/>
    </source>
</evidence>
<protein>
    <submittedName>
        <fullName evidence="1">Leucine-rich repeat domain-containing protein</fullName>
    </submittedName>
</protein>
<reference evidence="1" key="2">
    <citation type="journal article" date="2021" name="PeerJ">
        <title>Extensive microbial diversity within the chicken gut microbiome revealed by metagenomics and culture.</title>
        <authorList>
            <person name="Gilroy R."/>
            <person name="Ravi A."/>
            <person name="Getino M."/>
            <person name="Pursley I."/>
            <person name="Horton D.L."/>
            <person name="Alikhan N.F."/>
            <person name="Baker D."/>
            <person name="Gharbi K."/>
            <person name="Hall N."/>
            <person name="Watson M."/>
            <person name="Adriaenssens E.M."/>
            <person name="Foster-Nyarko E."/>
            <person name="Jarju S."/>
            <person name="Secka A."/>
            <person name="Antonio M."/>
            <person name="Oren A."/>
            <person name="Chaudhuri R.R."/>
            <person name="La Ragione R."/>
            <person name="Hildebrand F."/>
            <person name="Pallen M.J."/>
        </authorList>
    </citation>
    <scope>NUCLEOTIDE SEQUENCE</scope>
    <source>
        <strain evidence="1">CHK178-757</strain>
    </source>
</reference>
<dbReference type="InterPro" id="IPR053139">
    <property type="entry name" value="Surface_bspA-like"/>
</dbReference>
<reference evidence="1" key="1">
    <citation type="submission" date="2020-10" db="EMBL/GenBank/DDBJ databases">
        <authorList>
            <person name="Gilroy R."/>
        </authorList>
    </citation>
    <scope>NUCLEOTIDE SEQUENCE</scope>
    <source>
        <strain evidence="1">CHK178-757</strain>
    </source>
</reference>
<dbReference type="InterPro" id="IPR026906">
    <property type="entry name" value="LRR_5"/>
</dbReference>
<gene>
    <name evidence="1" type="ORF">IAB46_10940</name>
</gene>